<dbReference type="STRING" id="1194526.A284_08705"/>
<evidence type="ECO:0000313" key="2">
    <source>
        <dbReference type="Proteomes" id="UP000240717"/>
    </source>
</evidence>
<dbReference type="Gene3D" id="3.40.50.1820">
    <property type="entry name" value="alpha/beta hydrolase"/>
    <property type="match status" value="1"/>
</dbReference>
<dbReference type="AlphaFoldDB" id="A0A2T4Q1Q4"/>
<gene>
    <name evidence="1" type="ORF">BU085_04435</name>
</gene>
<protein>
    <submittedName>
        <fullName evidence="1">Acetylesterase</fullName>
    </submittedName>
</protein>
<dbReference type="Proteomes" id="UP000240717">
    <property type="component" value="Unassembled WGS sequence"/>
</dbReference>
<name>A0A2T4Q1Q4_STAWA</name>
<dbReference type="PANTHER" id="PTHR48098:SF3">
    <property type="entry name" value="IRON(III) ENTEROBACTIN ESTERASE"/>
    <property type="match status" value="1"/>
</dbReference>
<dbReference type="InterPro" id="IPR000801">
    <property type="entry name" value="Esterase-like"/>
</dbReference>
<dbReference type="Pfam" id="PF00756">
    <property type="entry name" value="Esterase"/>
    <property type="match status" value="1"/>
</dbReference>
<proteinExistence type="predicted"/>
<dbReference type="PANTHER" id="PTHR48098">
    <property type="entry name" value="ENTEROCHELIN ESTERASE-RELATED"/>
    <property type="match status" value="1"/>
</dbReference>
<dbReference type="SUPFAM" id="SSF53474">
    <property type="entry name" value="alpha/beta-Hydrolases"/>
    <property type="match status" value="1"/>
</dbReference>
<sequence length="248" mass="28974">MSEFKPGKINKHILYSDILERDVTISIYLPEEYTDLFKYQVIICFDGLDFLRFGRIQREYEKLRKDNEIQRAIIVGFHYEDVEKRREEFHPKGSRSHLTVQAVGKELLPFIDATFPTYKVGNARLLMGDSLAGSIALLTALTYPTIFSQVAMLSPQYDEVVKEKVERCDTKSQLSVWHGIGLEEEDFKLPTNGKRANFLTPNRELNALINQFDIRYHYQEFDGGHNWKSWKPLLGDILKYFLDEELPE</sequence>
<dbReference type="InterPro" id="IPR050583">
    <property type="entry name" value="Mycobacterial_A85_antigen"/>
</dbReference>
<evidence type="ECO:0000313" key="1">
    <source>
        <dbReference type="EMBL" id="PTI51667.1"/>
    </source>
</evidence>
<reference evidence="1 2" key="1">
    <citation type="journal article" date="2016" name="Front. Microbiol.">
        <title>Comprehensive Phylogenetic Analysis of Bovine Non-aureus Staphylococci Species Based on Whole-Genome Sequencing.</title>
        <authorList>
            <person name="Naushad S."/>
            <person name="Barkema H.W."/>
            <person name="Luby C."/>
            <person name="Condas L.A."/>
            <person name="Nobrega D.B."/>
            <person name="Carson D.A."/>
            <person name="De Buck J."/>
        </authorList>
    </citation>
    <scope>NUCLEOTIDE SEQUENCE [LARGE SCALE GENOMIC DNA]</scope>
    <source>
        <strain evidence="1 2">SNUC 2993</strain>
    </source>
</reference>
<dbReference type="InterPro" id="IPR029058">
    <property type="entry name" value="AB_hydrolase_fold"/>
</dbReference>
<dbReference type="EMBL" id="PZEV01000010">
    <property type="protein sequence ID" value="PTI51667.1"/>
    <property type="molecule type" value="Genomic_DNA"/>
</dbReference>
<accession>A0A2T4Q1Q4</accession>
<organism evidence="1 2">
    <name type="scientific">Staphylococcus warneri</name>
    <dbReference type="NCBI Taxonomy" id="1292"/>
    <lineage>
        <taxon>Bacteria</taxon>
        <taxon>Bacillati</taxon>
        <taxon>Bacillota</taxon>
        <taxon>Bacilli</taxon>
        <taxon>Bacillales</taxon>
        <taxon>Staphylococcaceae</taxon>
        <taxon>Staphylococcus</taxon>
    </lineage>
</organism>
<comment type="caution">
    <text evidence="1">The sequence shown here is derived from an EMBL/GenBank/DDBJ whole genome shotgun (WGS) entry which is preliminary data.</text>
</comment>
<dbReference type="RefSeq" id="WP_107532379.1">
    <property type="nucleotide sequence ID" value="NZ_PZEV01000010.1"/>
</dbReference>